<comment type="caution">
    <text evidence="4">The sequence shown here is derived from an EMBL/GenBank/DDBJ whole genome shotgun (WGS) entry which is preliminary data.</text>
</comment>
<sequence>MILAAGRGERMRPLTDHRPKPLLEAGGKPLIVWHIERLRDAGFRELVINHAHLGHLLEAELGDGNAFGVRIRWSAEAVALETAGGIRQARPLLGDAPFVVINGDVFCDADFGALRTAAEALAAGEDLAHLLLVPNPDHHPTGDFGLVNGRVHAEGEPRLTFAGLGAYRPALFAGLAAGERAALGPLLRAAMAAGRVAGARHDGCWVDVGTPQRLAELDARLRAAAAPRPQTVVDSPVDPA</sequence>
<evidence type="ECO:0000259" key="3">
    <source>
        <dbReference type="Pfam" id="PF00483"/>
    </source>
</evidence>
<dbReference type="InterPro" id="IPR050065">
    <property type="entry name" value="GlmU-like"/>
</dbReference>
<dbReference type="SUPFAM" id="SSF53448">
    <property type="entry name" value="Nucleotide-diphospho-sugar transferases"/>
    <property type="match status" value="1"/>
</dbReference>
<keyword evidence="1 4" id="KW-0808">Transferase</keyword>
<dbReference type="InterPro" id="IPR005835">
    <property type="entry name" value="NTP_transferase_dom"/>
</dbReference>
<dbReference type="Proteomes" id="UP000536534">
    <property type="component" value="Unassembled WGS sequence"/>
</dbReference>
<dbReference type="InterPro" id="IPR054790">
    <property type="entry name" value="MurU"/>
</dbReference>
<accession>A0A7X7LTI7</accession>
<feature type="domain" description="Nucleotidyl transferase" evidence="3">
    <location>
        <begin position="1"/>
        <end position="148"/>
    </location>
</feature>
<proteinExistence type="predicted"/>
<dbReference type="GO" id="GO:0016779">
    <property type="term" value="F:nucleotidyltransferase activity"/>
    <property type="evidence" value="ECO:0007669"/>
    <property type="project" value="UniProtKB-KW"/>
</dbReference>
<dbReference type="AlphaFoldDB" id="A0A7X7LTI7"/>
<evidence type="ECO:0000313" key="5">
    <source>
        <dbReference type="Proteomes" id="UP000536534"/>
    </source>
</evidence>
<name>A0A7X7LTI7_9RHOO</name>
<dbReference type="PANTHER" id="PTHR43584:SF8">
    <property type="entry name" value="N-ACETYLMURAMATE ALPHA-1-PHOSPHATE URIDYLYLTRANSFERASE"/>
    <property type="match status" value="1"/>
</dbReference>
<organism evidence="4 5">
    <name type="scientific">Thauera phenolivorans</name>
    <dbReference type="NCBI Taxonomy" id="1792543"/>
    <lineage>
        <taxon>Bacteria</taxon>
        <taxon>Pseudomonadati</taxon>
        <taxon>Pseudomonadota</taxon>
        <taxon>Betaproteobacteria</taxon>
        <taxon>Rhodocyclales</taxon>
        <taxon>Zoogloeaceae</taxon>
        <taxon>Thauera</taxon>
    </lineage>
</organism>
<protein>
    <submittedName>
        <fullName evidence="4">Nucleotidyltransferase family protein</fullName>
    </submittedName>
</protein>
<gene>
    <name evidence="4" type="ORF">GX576_00570</name>
</gene>
<evidence type="ECO:0000313" key="4">
    <source>
        <dbReference type="EMBL" id="NLF52897.1"/>
    </source>
</evidence>
<keyword evidence="2" id="KW-0548">Nucleotidyltransferase</keyword>
<dbReference type="PANTHER" id="PTHR43584">
    <property type="entry name" value="NUCLEOTIDYL TRANSFERASE"/>
    <property type="match status" value="1"/>
</dbReference>
<dbReference type="EMBL" id="JAAYYV010000011">
    <property type="protein sequence ID" value="NLF52897.1"/>
    <property type="molecule type" value="Genomic_DNA"/>
</dbReference>
<dbReference type="InterPro" id="IPR029044">
    <property type="entry name" value="Nucleotide-diphossugar_trans"/>
</dbReference>
<dbReference type="CDD" id="cd06422">
    <property type="entry name" value="NTP_transferase_like_1"/>
    <property type="match status" value="1"/>
</dbReference>
<evidence type="ECO:0000256" key="1">
    <source>
        <dbReference type="ARBA" id="ARBA00022679"/>
    </source>
</evidence>
<dbReference type="Gene3D" id="3.90.550.10">
    <property type="entry name" value="Spore Coat Polysaccharide Biosynthesis Protein SpsA, Chain A"/>
    <property type="match status" value="1"/>
</dbReference>
<reference evidence="4 5" key="1">
    <citation type="journal article" date="2020" name="Biotechnol. Biofuels">
        <title>New insights from the biogas microbiome by comprehensive genome-resolved metagenomics of nearly 1600 species originating from multiple anaerobic digesters.</title>
        <authorList>
            <person name="Campanaro S."/>
            <person name="Treu L."/>
            <person name="Rodriguez-R L.M."/>
            <person name="Kovalovszki A."/>
            <person name="Ziels R.M."/>
            <person name="Maus I."/>
            <person name="Zhu X."/>
            <person name="Kougias P.G."/>
            <person name="Basile A."/>
            <person name="Luo G."/>
            <person name="Schluter A."/>
            <person name="Konstantinidis K.T."/>
            <person name="Angelidaki I."/>
        </authorList>
    </citation>
    <scope>NUCLEOTIDE SEQUENCE [LARGE SCALE GENOMIC DNA]</scope>
    <source>
        <strain evidence="4">AS06rmzACSIP_256</strain>
    </source>
</reference>
<evidence type="ECO:0000256" key="2">
    <source>
        <dbReference type="ARBA" id="ARBA00022695"/>
    </source>
</evidence>
<dbReference type="NCBIfam" id="NF045761">
    <property type="entry name" value="NAMPUrTaseMurU"/>
    <property type="match status" value="1"/>
</dbReference>
<dbReference type="Pfam" id="PF00483">
    <property type="entry name" value="NTP_transferase"/>
    <property type="match status" value="1"/>
</dbReference>